<dbReference type="InterPro" id="IPR029069">
    <property type="entry name" value="HotDog_dom_sf"/>
</dbReference>
<evidence type="ECO:0000313" key="2">
    <source>
        <dbReference type="Proteomes" id="UP000638263"/>
    </source>
</evidence>
<dbReference type="EMBL" id="BMMH01000005">
    <property type="protein sequence ID" value="GGL12986.1"/>
    <property type="molecule type" value="Genomic_DNA"/>
</dbReference>
<accession>A0A917VSD3</accession>
<dbReference type="Gene3D" id="3.10.129.10">
    <property type="entry name" value="Hotdog Thioesterase"/>
    <property type="match status" value="1"/>
</dbReference>
<sequence length="140" mass="14953">MSGVRTRMKVYTAPITHRPERDGTVVDSAHVPFYLAMEHSAAAWRSLLVEACGDLLHPGDLGVVDVSATFTRELFVGEVHTEVELIRLGTSSLGFRVVIHQHGVAGAVITTVLARLAADRKTSVPLSAAQRAALESVLAA</sequence>
<evidence type="ECO:0008006" key="3">
    <source>
        <dbReference type="Google" id="ProtNLM"/>
    </source>
</evidence>
<proteinExistence type="predicted"/>
<evidence type="ECO:0000313" key="1">
    <source>
        <dbReference type="EMBL" id="GGL12986.1"/>
    </source>
</evidence>
<reference evidence="1" key="2">
    <citation type="submission" date="2020-09" db="EMBL/GenBank/DDBJ databases">
        <authorList>
            <person name="Sun Q."/>
            <person name="Zhou Y."/>
        </authorList>
    </citation>
    <scope>NUCLEOTIDE SEQUENCE</scope>
    <source>
        <strain evidence="1">CGMCC 4.3508</strain>
    </source>
</reference>
<comment type="caution">
    <text evidence="1">The sequence shown here is derived from an EMBL/GenBank/DDBJ whole genome shotgun (WGS) entry which is preliminary data.</text>
</comment>
<gene>
    <name evidence="1" type="ORF">GCM10011588_29240</name>
</gene>
<keyword evidence="2" id="KW-1185">Reference proteome</keyword>
<organism evidence="1 2">
    <name type="scientific">Nocardia jinanensis</name>
    <dbReference type="NCBI Taxonomy" id="382504"/>
    <lineage>
        <taxon>Bacteria</taxon>
        <taxon>Bacillati</taxon>
        <taxon>Actinomycetota</taxon>
        <taxon>Actinomycetes</taxon>
        <taxon>Mycobacteriales</taxon>
        <taxon>Nocardiaceae</taxon>
        <taxon>Nocardia</taxon>
    </lineage>
</organism>
<dbReference type="AlphaFoldDB" id="A0A917VSD3"/>
<reference evidence="1" key="1">
    <citation type="journal article" date="2014" name="Int. J. Syst. Evol. Microbiol.">
        <title>Complete genome sequence of Corynebacterium casei LMG S-19264T (=DSM 44701T), isolated from a smear-ripened cheese.</title>
        <authorList>
            <consortium name="US DOE Joint Genome Institute (JGI-PGF)"/>
            <person name="Walter F."/>
            <person name="Albersmeier A."/>
            <person name="Kalinowski J."/>
            <person name="Ruckert C."/>
        </authorList>
    </citation>
    <scope>NUCLEOTIDE SEQUENCE</scope>
    <source>
        <strain evidence="1">CGMCC 4.3508</strain>
    </source>
</reference>
<dbReference type="Proteomes" id="UP000638263">
    <property type="component" value="Unassembled WGS sequence"/>
</dbReference>
<protein>
    <recommendedName>
        <fullName evidence="3">Thioesterase</fullName>
    </recommendedName>
</protein>
<name>A0A917VSD3_9NOCA</name>
<dbReference type="SUPFAM" id="SSF54637">
    <property type="entry name" value="Thioesterase/thiol ester dehydrase-isomerase"/>
    <property type="match status" value="1"/>
</dbReference>